<name>A0A2V4A5H2_9BACT</name>
<protein>
    <recommendedName>
        <fullName evidence="4">HTH araC/xylS-type domain-containing protein</fullName>
    </recommendedName>
</protein>
<evidence type="ECO:0000313" key="5">
    <source>
        <dbReference type="EMBL" id="PXY03157.1"/>
    </source>
</evidence>
<dbReference type="PROSITE" id="PS01124">
    <property type="entry name" value="HTH_ARAC_FAMILY_2"/>
    <property type="match status" value="1"/>
</dbReference>
<accession>A0A2V4A5H2</accession>
<comment type="caution">
    <text evidence="5">The sequence shown here is derived from an EMBL/GenBank/DDBJ whole genome shotgun (WGS) entry which is preliminary data.</text>
</comment>
<dbReference type="EMBL" id="QFLI01000001">
    <property type="protein sequence ID" value="PXY03157.1"/>
    <property type="molecule type" value="Genomic_DNA"/>
</dbReference>
<gene>
    <name evidence="5" type="ORF">DF185_03470</name>
</gene>
<dbReference type="SUPFAM" id="SSF51215">
    <property type="entry name" value="Regulatory protein AraC"/>
    <property type="match status" value="1"/>
</dbReference>
<keyword evidence="2" id="KW-0238">DNA-binding</keyword>
<dbReference type="InterPro" id="IPR018060">
    <property type="entry name" value="HTH_AraC"/>
</dbReference>
<evidence type="ECO:0000256" key="2">
    <source>
        <dbReference type="ARBA" id="ARBA00023125"/>
    </source>
</evidence>
<organism evidence="5 6">
    <name type="scientific">Marinifilum breve</name>
    <dbReference type="NCBI Taxonomy" id="2184082"/>
    <lineage>
        <taxon>Bacteria</taxon>
        <taxon>Pseudomonadati</taxon>
        <taxon>Bacteroidota</taxon>
        <taxon>Bacteroidia</taxon>
        <taxon>Marinilabiliales</taxon>
        <taxon>Marinifilaceae</taxon>
    </lineage>
</organism>
<evidence type="ECO:0000259" key="4">
    <source>
        <dbReference type="PROSITE" id="PS01124"/>
    </source>
</evidence>
<dbReference type="Gene3D" id="1.10.10.60">
    <property type="entry name" value="Homeodomain-like"/>
    <property type="match status" value="1"/>
</dbReference>
<evidence type="ECO:0000313" key="6">
    <source>
        <dbReference type="Proteomes" id="UP000248079"/>
    </source>
</evidence>
<dbReference type="Proteomes" id="UP000248079">
    <property type="component" value="Unassembled WGS sequence"/>
</dbReference>
<dbReference type="Pfam" id="PF12833">
    <property type="entry name" value="HTH_18"/>
    <property type="match status" value="1"/>
</dbReference>
<dbReference type="InterPro" id="IPR009057">
    <property type="entry name" value="Homeodomain-like_sf"/>
</dbReference>
<keyword evidence="1" id="KW-0805">Transcription regulation</keyword>
<reference evidence="5 6" key="1">
    <citation type="submission" date="2018-05" db="EMBL/GenBank/DDBJ databases">
        <title>Marinifilum breve JC075T sp. nov., a marine bacterium isolated from Yongle Blue Hole in the South China Sea.</title>
        <authorList>
            <person name="Fu T."/>
        </authorList>
    </citation>
    <scope>NUCLEOTIDE SEQUENCE [LARGE SCALE GENOMIC DNA]</scope>
    <source>
        <strain evidence="5 6">JC075</strain>
    </source>
</reference>
<keyword evidence="6" id="KW-1185">Reference proteome</keyword>
<dbReference type="GO" id="GO:0003700">
    <property type="term" value="F:DNA-binding transcription factor activity"/>
    <property type="evidence" value="ECO:0007669"/>
    <property type="project" value="InterPro"/>
</dbReference>
<dbReference type="AlphaFoldDB" id="A0A2V4A5H2"/>
<feature type="domain" description="HTH araC/xylS-type" evidence="4">
    <location>
        <begin position="192"/>
        <end position="290"/>
    </location>
</feature>
<proteinExistence type="predicted"/>
<dbReference type="PANTHER" id="PTHR43280">
    <property type="entry name" value="ARAC-FAMILY TRANSCRIPTIONAL REGULATOR"/>
    <property type="match status" value="1"/>
</dbReference>
<sequence>MMRKREKRNPNKLIQMEQGKCEFYIGKLEEVEHAGVWGCRKKFREKDLYGLVFQFGGAGVHHVDCKRHELTGNVVTFLSPGQVHSFDFQKSRGYLLEFSSNIFHQSDDNRKLYDYPFFHTTLNSVIMELPNDFSCLTFHLESMYKEYQQTCFKKQNHLKASLELLLIDLERLYRNEADKGVKQTCDISGRIRKLETLIDEYYKENRSVAFYADKLHLSSRHLNNIIKESGCNSVSDLIQKRVLLEAKRLLLHSDFTVTEISAQLNFSDKAYFHRYFKTQTGRTPEQFRKEFLKVH</sequence>
<evidence type="ECO:0000256" key="3">
    <source>
        <dbReference type="ARBA" id="ARBA00023163"/>
    </source>
</evidence>
<dbReference type="OrthoDB" id="1372329at2"/>
<evidence type="ECO:0000256" key="1">
    <source>
        <dbReference type="ARBA" id="ARBA00023015"/>
    </source>
</evidence>
<dbReference type="SMART" id="SM00342">
    <property type="entry name" value="HTH_ARAC"/>
    <property type="match status" value="1"/>
</dbReference>
<dbReference type="GO" id="GO:0043565">
    <property type="term" value="F:sequence-specific DNA binding"/>
    <property type="evidence" value="ECO:0007669"/>
    <property type="project" value="InterPro"/>
</dbReference>
<dbReference type="PANTHER" id="PTHR43280:SF32">
    <property type="entry name" value="TRANSCRIPTIONAL REGULATORY PROTEIN"/>
    <property type="match status" value="1"/>
</dbReference>
<dbReference type="InterPro" id="IPR037923">
    <property type="entry name" value="HTH-like"/>
</dbReference>
<dbReference type="SUPFAM" id="SSF46689">
    <property type="entry name" value="Homeodomain-like"/>
    <property type="match status" value="1"/>
</dbReference>
<keyword evidence="3" id="KW-0804">Transcription</keyword>